<dbReference type="FunFam" id="3.30.565.10:FF:000006">
    <property type="entry name" value="Sensor histidine kinase WalK"/>
    <property type="match status" value="1"/>
</dbReference>
<name>A0A250L1U7_9GAMM</name>
<dbReference type="SMART" id="SM00388">
    <property type="entry name" value="HisKA"/>
    <property type="match status" value="1"/>
</dbReference>
<dbReference type="Pfam" id="PF13426">
    <property type="entry name" value="PAS_9"/>
    <property type="match status" value="1"/>
</dbReference>
<organism evidence="11 12">
    <name type="scientific">Methylocaldum marinum</name>
    <dbReference type="NCBI Taxonomy" id="1432792"/>
    <lineage>
        <taxon>Bacteria</taxon>
        <taxon>Pseudomonadati</taxon>
        <taxon>Pseudomonadota</taxon>
        <taxon>Gammaproteobacteria</taxon>
        <taxon>Methylococcales</taxon>
        <taxon>Methylococcaceae</taxon>
        <taxon>Methylocaldum</taxon>
    </lineage>
</organism>
<dbReference type="InterPro" id="IPR036097">
    <property type="entry name" value="HisK_dim/P_sf"/>
</dbReference>
<dbReference type="PANTHER" id="PTHR43047">
    <property type="entry name" value="TWO-COMPONENT HISTIDINE PROTEIN KINASE"/>
    <property type="match status" value="1"/>
</dbReference>
<dbReference type="InterPro" id="IPR005467">
    <property type="entry name" value="His_kinase_dom"/>
</dbReference>
<keyword evidence="4" id="KW-0808">Transferase</keyword>
<dbReference type="Gene3D" id="1.10.287.130">
    <property type="match status" value="1"/>
</dbReference>
<dbReference type="AlphaFoldDB" id="A0A250L1U7"/>
<dbReference type="CDD" id="cd00130">
    <property type="entry name" value="PAS"/>
    <property type="match status" value="2"/>
</dbReference>
<dbReference type="KEGG" id="mmai:sS8_5564"/>
<dbReference type="SMART" id="SM00448">
    <property type="entry name" value="REC"/>
    <property type="match status" value="1"/>
</dbReference>
<proteinExistence type="predicted"/>
<evidence type="ECO:0000256" key="2">
    <source>
        <dbReference type="ARBA" id="ARBA00012438"/>
    </source>
</evidence>
<dbReference type="Gene3D" id="3.30.450.20">
    <property type="entry name" value="PAS domain"/>
    <property type="match status" value="2"/>
</dbReference>
<feature type="domain" description="Histidine kinase" evidence="7">
    <location>
        <begin position="477"/>
        <end position="695"/>
    </location>
</feature>
<feature type="domain" description="Response regulatory" evidence="8">
    <location>
        <begin position="718"/>
        <end position="833"/>
    </location>
</feature>
<dbReference type="Gene3D" id="3.30.450.40">
    <property type="match status" value="1"/>
</dbReference>
<dbReference type="Gene3D" id="3.30.565.10">
    <property type="entry name" value="Histidine kinase-like ATPase, C-terminal domain"/>
    <property type="match status" value="1"/>
</dbReference>
<dbReference type="InterPro" id="IPR001610">
    <property type="entry name" value="PAC"/>
</dbReference>
<accession>A0A250L1U7</accession>
<evidence type="ECO:0000256" key="3">
    <source>
        <dbReference type="ARBA" id="ARBA00022553"/>
    </source>
</evidence>
<evidence type="ECO:0000259" key="7">
    <source>
        <dbReference type="PROSITE" id="PS50109"/>
    </source>
</evidence>
<dbReference type="RefSeq" id="WP_119632459.1">
    <property type="nucleotide sequence ID" value="NZ_AP017928.1"/>
</dbReference>
<protein>
    <recommendedName>
        <fullName evidence="2">histidine kinase</fullName>
        <ecNumber evidence="2">2.7.13.3</ecNumber>
    </recommendedName>
</protein>
<reference evidence="11 12" key="1">
    <citation type="submission" date="2016-12" db="EMBL/GenBank/DDBJ databases">
        <title>Genome sequencing of Methylocaldum marinum.</title>
        <authorList>
            <person name="Takeuchi M."/>
            <person name="Kamagata Y."/>
            <person name="Hiraoka S."/>
            <person name="Oshima K."/>
            <person name="Hattori M."/>
            <person name="Iwasaki W."/>
        </authorList>
    </citation>
    <scope>NUCLEOTIDE SEQUENCE [LARGE SCALE GENOMIC DNA]</scope>
    <source>
        <strain evidence="11 12">S8</strain>
    </source>
</reference>
<dbReference type="InterPro" id="IPR036890">
    <property type="entry name" value="HATPase_C_sf"/>
</dbReference>
<dbReference type="GO" id="GO:0000155">
    <property type="term" value="F:phosphorelay sensor kinase activity"/>
    <property type="evidence" value="ECO:0007669"/>
    <property type="project" value="InterPro"/>
</dbReference>
<dbReference type="InterPro" id="IPR003594">
    <property type="entry name" value="HATPase_dom"/>
</dbReference>
<feature type="modified residue" description="4-aspartylphosphate" evidence="6">
    <location>
        <position position="767"/>
    </location>
</feature>
<evidence type="ECO:0000259" key="10">
    <source>
        <dbReference type="PROSITE" id="PS50113"/>
    </source>
</evidence>
<evidence type="ECO:0000256" key="4">
    <source>
        <dbReference type="ARBA" id="ARBA00022679"/>
    </source>
</evidence>
<feature type="domain" description="PAS" evidence="9">
    <location>
        <begin position="28"/>
        <end position="81"/>
    </location>
</feature>
<evidence type="ECO:0000256" key="5">
    <source>
        <dbReference type="ARBA" id="ARBA00022777"/>
    </source>
</evidence>
<dbReference type="CDD" id="cd17580">
    <property type="entry name" value="REC_2_DhkD-like"/>
    <property type="match status" value="1"/>
</dbReference>
<dbReference type="PROSITE" id="PS50110">
    <property type="entry name" value="RESPONSE_REGULATORY"/>
    <property type="match status" value="1"/>
</dbReference>
<evidence type="ECO:0000256" key="6">
    <source>
        <dbReference type="PROSITE-ProRule" id="PRU00169"/>
    </source>
</evidence>
<dbReference type="Pfam" id="PF00989">
    <property type="entry name" value="PAS"/>
    <property type="match status" value="1"/>
</dbReference>
<dbReference type="PROSITE" id="PS50112">
    <property type="entry name" value="PAS"/>
    <property type="match status" value="1"/>
</dbReference>
<evidence type="ECO:0000256" key="1">
    <source>
        <dbReference type="ARBA" id="ARBA00000085"/>
    </source>
</evidence>
<keyword evidence="12" id="KW-1185">Reference proteome</keyword>
<dbReference type="SUPFAM" id="SSF55874">
    <property type="entry name" value="ATPase domain of HSP90 chaperone/DNA topoisomerase II/histidine kinase"/>
    <property type="match status" value="1"/>
</dbReference>
<dbReference type="Gene3D" id="3.40.50.2300">
    <property type="match status" value="1"/>
</dbReference>
<gene>
    <name evidence="11" type="ORF">sS8_5564</name>
</gene>
<comment type="catalytic activity">
    <reaction evidence="1">
        <text>ATP + protein L-histidine = ADP + protein N-phospho-L-histidine.</text>
        <dbReference type="EC" id="2.7.13.3"/>
    </reaction>
</comment>
<dbReference type="InterPro" id="IPR001789">
    <property type="entry name" value="Sig_transdc_resp-reg_receiver"/>
</dbReference>
<dbReference type="SUPFAM" id="SSF52172">
    <property type="entry name" value="CheY-like"/>
    <property type="match status" value="1"/>
</dbReference>
<dbReference type="SUPFAM" id="SSF47384">
    <property type="entry name" value="Homodimeric domain of signal transducing histidine kinase"/>
    <property type="match status" value="1"/>
</dbReference>
<keyword evidence="5 11" id="KW-0418">Kinase</keyword>
<dbReference type="GO" id="GO:0006355">
    <property type="term" value="P:regulation of DNA-templated transcription"/>
    <property type="evidence" value="ECO:0007669"/>
    <property type="project" value="InterPro"/>
</dbReference>
<dbReference type="OrthoDB" id="8552871at2"/>
<dbReference type="Pfam" id="PF00072">
    <property type="entry name" value="Response_reg"/>
    <property type="match status" value="1"/>
</dbReference>
<dbReference type="NCBIfam" id="TIGR00229">
    <property type="entry name" value="sensory_box"/>
    <property type="match status" value="2"/>
</dbReference>
<evidence type="ECO:0000313" key="12">
    <source>
        <dbReference type="Proteomes" id="UP000266313"/>
    </source>
</evidence>
<dbReference type="InterPro" id="IPR003661">
    <property type="entry name" value="HisK_dim/P_dom"/>
</dbReference>
<dbReference type="PROSITE" id="PS50109">
    <property type="entry name" value="HIS_KIN"/>
    <property type="match status" value="1"/>
</dbReference>
<dbReference type="InterPro" id="IPR011006">
    <property type="entry name" value="CheY-like_superfamily"/>
</dbReference>
<evidence type="ECO:0000313" key="11">
    <source>
        <dbReference type="EMBL" id="BBA37481.1"/>
    </source>
</evidence>
<dbReference type="SMART" id="SM00387">
    <property type="entry name" value="HATPase_c"/>
    <property type="match status" value="1"/>
</dbReference>
<dbReference type="GO" id="GO:0009927">
    <property type="term" value="F:histidine phosphotransfer kinase activity"/>
    <property type="evidence" value="ECO:0007669"/>
    <property type="project" value="TreeGrafter"/>
</dbReference>
<sequence length="837" mass="92712">MKQTQSCSFETLWAGVTPISAKLTLPEEQTLCQALFEALPDAIAVVDSRGCIREINAELERLFGYEREELQGQLVEILLPERFRAIHSEHRRRYHAAPYRLKMSRRPDLYGQRRDGTEFPVDVHLAPIKTAEGILIISVIRDITTHKTAEAEIKEHAHRKAVIADLSQSALASTSLDGLMQNAVEQIAQSLDIEYAKILELLPDGQALQLKAGVGWKDGLVGNATVSAGLESQAGYTLLISKPSDESTLIAGEPVIVEDLRSETRFSGPPLLFEHGVVSGMSITIPGYARPYGVLGVHTRKHRVFTEDDAQFLRAVAHTLALAIERWQTEQALRESEMRARRLVEANIIGVMEGIDDRICNANQIFLDMLGYSREDLLAGKLRWPEITPPDYHALDEAARSQLLDHGAIAPFEKEFFRKNGSRVPILLCATVLERSPFTWIAFVVDLSDYKRMEDSLRRRAAELAEADRRKDEFLAMLAHELRNPLAPIRNAVHILHRLVPLLPESQRPLEMIERQTQHLARLVDDLLDVSRVTRGKINLHKLPVDVVALAARVVENHRPSASAHQHTVTSTLPPRPLYVEGDEVRLTQVLDNLLNNANKYTPEGGHIWLTVENGKHEALVSVRDSGIGIAEEDLPGVFDLFSQVDPGIDRARGGLGIGLSLVKRLVEMHGGYVEARSEGHGKGSEFIVHLPLLCATTGPGSVPEGTQPASEAPAPLRVLVVDDNYDAADSMALLVNLWGHETRVVHDGRCAVEMCLSYRPDIVLLDLGLPGMSGYEVARHLRNEYGDTMGLFALTGYGQAEDRERSAAAGFDHHLVKPIDPDTLKTLLASRNPPTT</sequence>
<feature type="domain" description="PAC" evidence="10">
    <location>
        <begin position="105"/>
        <end position="155"/>
    </location>
</feature>
<dbReference type="Pfam" id="PF02518">
    <property type="entry name" value="HATPase_c"/>
    <property type="match status" value="1"/>
</dbReference>
<dbReference type="Proteomes" id="UP000266313">
    <property type="component" value="Chromosome"/>
</dbReference>
<dbReference type="InterPro" id="IPR035965">
    <property type="entry name" value="PAS-like_dom_sf"/>
</dbReference>
<dbReference type="EMBL" id="AP017928">
    <property type="protein sequence ID" value="BBA37481.1"/>
    <property type="molecule type" value="Genomic_DNA"/>
</dbReference>
<dbReference type="SUPFAM" id="SSF55781">
    <property type="entry name" value="GAF domain-like"/>
    <property type="match status" value="1"/>
</dbReference>
<dbReference type="PANTHER" id="PTHR43047:SF72">
    <property type="entry name" value="OSMOSENSING HISTIDINE PROTEIN KINASE SLN1"/>
    <property type="match status" value="1"/>
</dbReference>
<dbReference type="SMART" id="SM00091">
    <property type="entry name" value="PAS"/>
    <property type="match status" value="2"/>
</dbReference>
<dbReference type="SMART" id="SM00065">
    <property type="entry name" value="GAF"/>
    <property type="match status" value="1"/>
</dbReference>
<dbReference type="PRINTS" id="PR00344">
    <property type="entry name" value="BCTRLSENSOR"/>
</dbReference>
<evidence type="ECO:0000259" key="9">
    <source>
        <dbReference type="PROSITE" id="PS50112"/>
    </source>
</evidence>
<dbReference type="GO" id="GO:0005886">
    <property type="term" value="C:plasma membrane"/>
    <property type="evidence" value="ECO:0007669"/>
    <property type="project" value="UniProtKB-ARBA"/>
</dbReference>
<dbReference type="InterPro" id="IPR013767">
    <property type="entry name" value="PAS_fold"/>
</dbReference>
<dbReference type="CDD" id="cd00082">
    <property type="entry name" value="HisKA"/>
    <property type="match status" value="1"/>
</dbReference>
<dbReference type="PROSITE" id="PS50113">
    <property type="entry name" value="PAC"/>
    <property type="match status" value="1"/>
</dbReference>
<dbReference type="InterPro" id="IPR029016">
    <property type="entry name" value="GAF-like_dom_sf"/>
</dbReference>
<evidence type="ECO:0000259" key="8">
    <source>
        <dbReference type="PROSITE" id="PS50110"/>
    </source>
</evidence>
<dbReference type="EC" id="2.7.13.3" evidence="2"/>
<dbReference type="InterPro" id="IPR003018">
    <property type="entry name" value="GAF"/>
</dbReference>
<dbReference type="SUPFAM" id="SSF55785">
    <property type="entry name" value="PYP-like sensor domain (PAS domain)"/>
    <property type="match status" value="2"/>
</dbReference>
<dbReference type="Pfam" id="PF00512">
    <property type="entry name" value="HisKA"/>
    <property type="match status" value="1"/>
</dbReference>
<dbReference type="SMART" id="SM00086">
    <property type="entry name" value="PAC"/>
    <property type="match status" value="2"/>
</dbReference>
<dbReference type="Pfam" id="PF13185">
    <property type="entry name" value="GAF_2"/>
    <property type="match status" value="1"/>
</dbReference>
<dbReference type="InterPro" id="IPR000700">
    <property type="entry name" value="PAS-assoc_C"/>
</dbReference>
<dbReference type="InterPro" id="IPR000014">
    <property type="entry name" value="PAS"/>
</dbReference>
<dbReference type="InterPro" id="IPR004358">
    <property type="entry name" value="Sig_transdc_His_kin-like_C"/>
</dbReference>
<keyword evidence="3 6" id="KW-0597">Phosphoprotein</keyword>